<feature type="compositionally biased region" description="Polar residues" evidence="3">
    <location>
        <begin position="883"/>
        <end position="911"/>
    </location>
</feature>
<evidence type="ECO:0008006" key="6">
    <source>
        <dbReference type="Google" id="ProtNLM"/>
    </source>
</evidence>
<dbReference type="Proteomes" id="UP001208570">
    <property type="component" value="Unassembled WGS sequence"/>
</dbReference>
<feature type="region of interest" description="Disordered" evidence="3">
    <location>
        <begin position="1"/>
        <end position="46"/>
    </location>
</feature>
<dbReference type="PANTHER" id="PTHR23052">
    <property type="entry name" value="AXONEMAL DYNEIN LIGHT CHAIN DOMAIN-CONTAINING PROTEIN 1"/>
    <property type="match status" value="1"/>
</dbReference>
<feature type="compositionally biased region" description="Polar residues" evidence="3">
    <location>
        <begin position="151"/>
        <end position="161"/>
    </location>
</feature>
<accession>A0AAD9J0M1</accession>
<organism evidence="4 5">
    <name type="scientific">Paralvinella palmiformis</name>
    <dbReference type="NCBI Taxonomy" id="53620"/>
    <lineage>
        <taxon>Eukaryota</taxon>
        <taxon>Metazoa</taxon>
        <taxon>Spiralia</taxon>
        <taxon>Lophotrochozoa</taxon>
        <taxon>Annelida</taxon>
        <taxon>Polychaeta</taxon>
        <taxon>Sedentaria</taxon>
        <taxon>Canalipalpata</taxon>
        <taxon>Terebellida</taxon>
        <taxon>Terebelliformia</taxon>
        <taxon>Alvinellidae</taxon>
        <taxon>Paralvinella</taxon>
    </lineage>
</organism>
<protein>
    <recommendedName>
        <fullName evidence="6">Reverse transcriptase domain-containing protein</fullName>
    </recommendedName>
</protein>
<dbReference type="InterPro" id="IPR052845">
    <property type="entry name" value="Axonemal_dynein_LC_domain"/>
</dbReference>
<dbReference type="Pfam" id="PF10211">
    <property type="entry name" value="Ax_dynein_light"/>
    <property type="match status" value="1"/>
</dbReference>
<reference evidence="4" key="1">
    <citation type="journal article" date="2023" name="Mol. Biol. Evol.">
        <title>Third-Generation Sequencing Reveals the Adaptive Role of the Epigenome in Three Deep-Sea Polychaetes.</title>
        <authorList>
            <person name="Perez M."/>
            <person name="Aroh O."/>
            <person name="Sun Y."/>
            <person name="Lan Y."/>
            <person name="Juniper S.K."/>
            <person name="Young C.R."/>
            <person name="Angers B."/>
            <person name="Qian P.Y."/>
        </authorList>
    </citation>
    <scope>NUCLEOTIDE SEQUENCE</scope>
    <source>
        <strain evidence="4">P08H-3</strain>
    </source>
</reference>
<dbReference type="Gene3D" id="3.10.10.10">
    <property type="entry name" value="HIV Type 1 Reverse Transcriptase, subunit A, domain 1"/>
    <property type="match status" value="1"/>
</dbReference>
<feature type="region of interest" description="Disordered" evidence="3">
    <location>
        <begin position="132"/>
        <end position="165"/>
    </location>
</feature>
<evidence type="ECO:0000313" key="4">
    <source>
        <dbReference type="EMBL" id="KAK2144051.1"/>
    </source>
</evidence>
<gene>
    <name evidence="4" type="ORF">LSH36_790g00015</name>
</gene>
<keyword evidence="5" id="KW-1185">Reference proteome</keyword>
<evidence type="ECO:0000256" key="2">
    <source>
        <dbReference type="SAM" id="Coils"/>
    </source>
</evidence>
<dbReference type="EMBL" id="JAODUP010000790">
    <property type="protein sequence ID" value="KAK2144051.1"/>
    <property type="molecule type" value="Genomic_DNA"/>
</dbReference>
<evidence type="ECO:0000256" key="3">
    <source>
        <dbReference type="SAM" id="MobiDB-lite"/>
    </source>
</evidence>
<dbReference type="Gene3D" id="3.30.70.270">
    <property type="match status" value="1"/>
</dbReference>
<feature type="compositionally biased region" description="Basic and acidic residues" evidence="3">
    <location>
        <begin position="954"/>
        <end position="973"/>
    </location>
</feature>
<dbReference type="CDD" id="cd01647">
    <property type="entry name" value="RT_LTR"/>
    <property type="match status" value="1"/>
</dbReference>
<dbReference type="InterPro" id="IPR019347">
    <property type="entry name" value="Axonemal_dynein_light_chain"/>
</dbReference>
<evidence type="ECO:0000313" key="5">
    <source>
        <dbReference type="Proteomes" id="UP001208570"/>
    </source>
</evidence>
<proteinExistence type="predicted"/>
<keyword evidence="1 2" id="KW-0175">Coiled coil</keyword>
<dbReference type="GO" id="GO:0005737">
    <property type="term" value="C:cytoplasm"/>
    <property type="evidence" value="ECO:0007669"/>
    <property type="project" value="UniProtKB-ARBA"/>
</dbReference>
<evidence type="ECO:0000256" key="1">
    <source>
        <dbReference type="ARBA" id="ARBA00023054"/>
    </source>
</evidence>
<name>A0AAD9J0M1_9ANNE</name>
<dbReference type="InterPro" id="IPR043502">
    <property type="entry name" value="DNA/RNA_pol_sf"/>
</dbReference>
<feature type="compositionally biased region" description="Basic and acidic residues" evidence="3">
    <location>
        <begin position="1075"/>
        <end position="1093"/>
    </location>
</feature>
<feature type="compositionally biased region" description="Basic and acidic residues" evidence="3">
    <location>
        <begin position="921"/>
        <end position="936"/>
    </location>
</feature>
<dbReference type="PANTHER" id="PTHR23052:SF1">
    <property type="entry name" value="AXONEMAL DYNEIN LIGHT CHAIN DOMAIN-CONTAINING PROTEIN 1"/>
    <property type="match status" value="1"/>
</dbReference>
<sequence length="1353" mass="154145">MASVMPPVVTPQSLTRGKEMVLSSSERTVELPEIRRSDNSIDKDKPLPTSLQCDFIPDDVLLAITHPPPGYDKLGPLTRYRNINTTTAHHKKAPANVWNHPSRREKFKHLTKNTPCICGAGKDISFLYDVPKKDEKSDTPDNYDSSGARGQVSNEQQQKKSLSLPDTLIPDEYHVVKNKGVMGLEYYEETFATQPDDHEKHLVQFPSMNPTSRYEVKLLKQTLHEMLDKAGLYEEDVELKGPTQMHNLLELIKKEQNIYNIVFHELIRQTSVECLERGELLSELRDKYSTLLNKVPKQIKGLHEEILAQRALDRRLTEELLRFKTTISALTYELASVKEHDVEVTKEAKHAQDELKAALAESEKNASLLAEYHELYELQRKRLENQVNMLAEEREIWSTVAYSLALKVMEEHSLNTCKRLHVSEKAWSKLAHHFTILLSDSDTILLTVLQGCVDKWRDLLEEFNTNICRREDDMKSQMREIRSALNTWSREFQKQYLSKEGHLEKQPDPEKVIQLYNDLKSWEQTMTQESEKFGGDTVLTGQEFMTSIRNQMYNWTDNAMKIFTRHQMEVGKEHPDEIDMMKMNNAIETLLSQYNIRLTGENGVATGVIFLSNSLEQWDNRFNTLLHGSNPLPDQEWLRFYQMLDEWMISLDDTVAIIGSTQKEEQRRDGITHKEITVQEVLKKAHKWVSSTINGVDSEDAKLVEAVGNLHTEMVKWMVQMLLHLAPDLPTHSDEAKEAVLLGSATIGQLEANAKSLFTRISDFTNYVTHCCKTIVTEDMQQKLEQRVENADMEYKALHKLGMECNEWINVAKLMLSELTGETFSDTAKVNLNMLSESKKLLIDQQPSAEQPSVEQPEAEQEQEQPRLAESQTNREDDESYERTPSSQHEVSATPANQISDTPTPAANQSEEPPAPPVTQEVKDETSAAVEEKETEPVQEQQATEAVDETSSETGKEQIEVIGHDANTHKKILEQNPEEAPPHDGITSIIADIPATPDTKRAYEALAALETLQKQLLATEERAQGAESKASTLEAELKQAQERIRALERQFGVKEEKVEEVPEPADEPAPAIKTSDAETEKSEKLKPKTKEKSTVASNAVAESIQTVTGYDCTAEKGDLGCYTEMTHHIITKYDNPVRVPYRRVSPQHWDELREYLKQLMEKGVLRESSSAYDAPIVIVHEKRGEIRMCIDYRGLNAKTCQDAYPIPRIEKAPDVLRGAKFFCSLNLAHGYYQVPMAAEDINKTAFRLRTGGLYEFSRICFVFGDLKFRSLLVYLNHILVFVSKVAETLARLEVVLQRLQKANLKVKPSKCQLFHRKLRYLGHFVSEDGVEPDPSIISAIIGWPRPSNEKEVH</sequence>
<feature type="coiled-coil region" evidence="2">
    <location>
        <begin position="345"/>
        <end position="393"/>
    </location>
</feature>
<dbReference type="InterPro" id="IPR043128">
    <property type="entry name" value="Rev_trsase/Diguanyl_cyclase"/>
</dbReference>
<dbReference type="SUPFAM" id="SSF56672">
    <property type="entry name" value="DNA/RNA polymerases"/>
    <property type="match status" value="1"/>
</dbReference>
<feature type="compositionally biased region" description="Basic and acidic residues" evidence="3">
    <location>
        <begin position="27"/>
        <end position="46"/>
    </location>
</feature>
<comment type="caution">
    <text evidence="4">The sequence shown here is derived from an EMBL/GenBank/DDBJ whole genome shotgun (WGS) entry which is preliminary data.</text>
</comment>
<feature type="region of interest" description="Disordered" evidence="3">
    <location>
        <begin position="1054"/>
        <end position="1093"/>
    </location>
</feature>
<feature type="region of interest" description="Disordered" evidence="3">
    <location>
        <begin position="844"/>
        <end position="989"/>
    </location>
</feature>